<dbReference type="AlphaFoldDB" id="A0A0M0KFK7"/>
<dbReference type="PATRIC" id="fig|284581.3.peg.3294"/>
<proteinExistence type="predicted"/>
<sequence>MIFPQIRLESTRGQIGLQINQPVQEIQQPQADLSIEQPAAEMTIDRRPSKLTIDQTRAREDVDLKSISRRIEEAADRGKQDLLDGIARVSSQGDQLMHIEDGGNAIPDIAEANGLPPFYEFNIGFIPSAGSVEIGYDPGDVNIQWQTHKPNIQVNINKPIHHYTPGTTAVSMKQYPNVKVDFENLYYKGINYEQKI</sequence>
<keyword evidence="2" id="KW-1185">Reference proteome</keyword>
<comment type="caution">
    <text evidence="1">The sequence shown here is derived from an EMBL/GenBank/DDBJ whole genome shotgun (WGS) entry which is preliminary data.</text>
</comment>
<accession>A0A0M0KFK7</accession>
<reference evidence="2" key="1">
    <citation type="submission" date="2015-08" db="EMBL/GenBank/DDBJ databases">
        <title>Fjat-14210 dsm16467.</title>
        <authorList>
            <person name="Liu B."/>
            <person name="Wang J."/>
            <person name="Zhu Y."/>
            <person name="Liu G."/>
            <person name="Chen Q."/>
            <person name="Chen Z."/>
            <person name="Lan J."/>
            <person name="Che J."/>
            <person name="Ge C."/>
            <person name="Shi H."/>
            <person name="Pan Z."/>
            <person name="Liu X."/>
        </authorList>
    </citation>
    <scope>NUCLEOTIDE SEQUENCE [LARGE SCALE GENOMIC DNA]</scope>
    <source>
        <strain evidence="2">DSM 16467</strain>
    </source>
</reference>
<dbReference type="EMBL" id="LILC01000037">
    <property type="protein sequence ID" value="KOO37198.1"/>
    <property type="molecule type" value="Genomic_DNA"/>
</dbReference>
<dbReference type="OrthoDB" id="2112831at2"/>
<dbReference type="STRING" id="284581.AMD01_22205"/>
<evidence type="ECO:0000313" key="1">
    <source>
        <dbReference type="EMBL" id="KOO37198.1"/>
    </source>
</evidence>
<dbReference type="Pfam" id="PF20074">
    <property type="entry name" value="DUF6470"/>
    <property type="match status" value="1"/>
</dbReference>
<organism evidence="1 2">
    <name type="scientific">Priestia koreensis</name>
    <dbReference type="NCBI Taxonomy" id="284581"/>
    <lineage>
        <taxon>Bacteria</taxon>
        <taxon>Bacillati</taxon>
        <taxon>Bacillota</taxon>
        <taxon>Bacilli</taxon>
        <taxon>Bacillales</taxon>
        <taxon>Bacillaceae</taxon>
        <taxon>Priestia</taxon>
    </lineage>
</organism>
<evidence type="ECO:0000313" key="2">
    <source>
        <dbReference type="Proteomes" id="UP000037558"/>
    </source>
</evidence>
<dbReference type="RefSeq" id="WP_053403629.1">
    <property type="nucleotide sequence ID" value="NZ_LILC01000037.1"/>
</dbReference>
<gene>
    <name evidence="1" type="ORF">AMD01_22205</name>
</gene>
<dbReference type="Proteomes" id="UP000037558">
    <property type="component" value="Unassembled WGS sequence"/>
</dbReference>
<dbReference type="InterPro" id="IPR045527">
    <property type="entry name" value="DUF6470"/>
</dbReference>
<protein>
    <submittedName>
        <fullName evidence="1">Uncharacterized protein</fullName>
    </submittedName>
</protein>
<name>A0A0M0KFK7_9BACI</name>